<reference evidence="1" key="1">
    <citation type="journal article" date="2014" name="Nat. Commun.">
        <title>The rainbow trout genome provides novel insights into evolution after whole-genome duplication in vertebrates.</title>
        <authorList>
            <person name="Berthelot C."/>
            <person name="Brunet F."/>
            <person name="Chalopin D."/>
            <person name="Juanchich A."/>
            <person name="Bernard M."/>
            <person name="Noel B."/>
            <person name="Bento P."/>
            <person name="Da Silva C."/>
            <person name="Labadie K."/>
            <person name="Alberti A."/>
            <person name="Aury J.M."/>
            <person name="Louis A."/>
            <person name="Dehais P."/>
            <person name="Bardou P."/>
            <person name="Montfort J."/>
            <person name="Klopp C."/>
            <person name="Cabau C."/>
            <person name="Gaspin C."/>
            <person name="Thorgaard G.H."/>
            <person name="Boussaha M."/>
            <person name="Quillet E."/>
            <person name="Guyomard R."/>
            <person name="Galiana D."/>
            <person name="Bobe J."/>
            <person name="Volff J.N."/>
            <person name="Genet C."/>
            <person name="Wincker P."/>
            <person name="Jaillon O."/>
            <person name="Roest Crollius H."/>
            <person name="Guiguen Y."/>
        </authorList>
    </citation>
    <scope>NUCLEOTIDE SEQUENCE [LARGE SCALE GENOMIC DNA]</scope>
</reference>
<dbReference type="PANTHER" id="PTHR41161:SF1">
    <property type="entry name" value="PROTEIN NCBP2AS2"/>
    <property type="match status" value="1"/>
</dbReference>
<reference evidence="1" key="2">
    <citation type="submission" date="2014-03" db="EMBL/GenBank/DDBJ databases">
        <authorList>
            <person name="Genoscope - CEA"/>
        </authorList>
    </citation>
    <scope>NUCLEOTIDE SEQUENCE</scope>
</reference>
<protein>
    <submittedName>
        <fullName evidence="1">Uncharacterized protein</fullName>
    </submittedName>
</protein>
<dbReference type="AlphaFoldDB" id="A0A060YMP7"/>
<dbReference type="PANTHER" id="PTHR41161">
    <property type="entry name" value="PROTEIN NCBP2AS2"/>
    <property type="match status" value="1"/>
</dbReference>
<organism evidence="1 2">
    <name type="scientific">Oncorhynchus mykiss</name>
    <name type="common">Rainbow trout</name>
    <name type="synonym">Salmo gairdneri</name>
    <dbReference type="NCBI Taxonomy" id="8022"/>
    <lineage>
        <taxon>Eukaryota</taxon>
        <taxon>Metazoa</taxon>
        <taxon>Chordata</taxon>
        <taxon>Craniata</taxon>
        <taxon>Vertebrata</taxon>
        <taxon>Euteleostomi</taxon>
        <taxon>Actinopterygii</taxon>
        <taxon>Neopterygii</taxon>
        <taxon>Teleostei</taxon>
        <taxon>Protacanthopterygii</taxon>
        <taxon>Salmoniformes</taxon>
        <taxon>Salmonidae</taxon>
        <taxon>Salmoninae</taxon>
        <taxon>Oncorhynchus</taxon>
    </lineage>
</organism>
<gene>
    <name evidence="1" type="ORF">GSONMT00058478001</name>
</gene>
<dbReference type="PaxDb" id="8022-A0A060YMP7"/>
<proteinExistence type="predicted"/>
<evidence type="ECO:0000313" key="1">
    <source>
        <dbReference type="EMBL" id="CDQ92822.1"/>
    </source>
</evidence>
<evidence type="ECO:0000313" key="2">
    <source>
        <dbReference type="Proteomes" id="UP000193380"/>
    </source>
</evidence>
<name>A0A060YMP7_ONCMY</name>
<sequence>MNKEVCNKTIYLLCEMAIIRMLFSFLNNPRVIEKLAESRPIRRAAQITAFAIIKAQIAGKVATAKVLKSDTLRQVRQEANGRIPRDAGDIGTRFRRVRETFVKEVKDGFRDAQGQIKK</sequence>
<dbReference type="InterPro" id="IPR042407">
    <property type="entry name" value="NCBP2-AS2"/>
</dbReference>
<dbReference type="EMBL" id="FR913930">
    <property type="protein sequence ID" value="CDQ92822.1"/>
    <property type="molecule type" value="Genomic_DNA"/>
</dbReference>
<accession>A0A060YMP7</accession>
<dbReference type="Proteomes" id="UP000193380">
    <property type="component" value="Unassembled WGS sequence"/>
</dbReference>